<evidence type="ECO:0000313" key="3">
    <source>
        <dbReference type="RefSeq" id="XP_014673408.1"/>
    </source>
</evidence>
<dbReference type="RefSeq" id="XP_014673407.1">
    <property type="nucleotide sequence ID" value="XM_014817921.1"/>
</dbReference>
<evidence type="ECO:0000313" key="1">
    <source>
        <dbReference type="Proteomes" id="UP000695022"/>
    </source>
</evidence>
<protein>
    <submittedName>
        <fullName evidence="2 3">Threonine synthase-like 2</fullName>
    </submittedName>
</protein>
<gene>
    <name evidence="2 3" type="primary">LOC106813714</name>
</gene>
<dbReference type="PANTHER" id="PTHR42690:SF1">
    <property type="entry name" value="THREONINE SYNTHASE-LIKE 2"/>
    <property type="match status" value="1"/>
</dbReference>
<dbReference type="Proteomes" id="UP000695022">
    <property type="component" value="Unplaced"/>
</dbReference>
<dbReference type="Pfam" id="PF24857">
    <property type="entry name" value="THR4_C"/>
    <property type="match status" value="1"/>
</dbReference>
<keyword evidence="1" id="KW-1185">Reference proteome</keyword>
<name>A0ABM1EMI7_PRICU</name>
<dbReference type="InterPro" id="IPR051166">
    <property type="entry name" value="Threonine_Synthase"/>
</dbReference>
<accession>A0ABM1EMI7</accession>
<organism evidence="1 3">
    <name type="scientific">Priapulus caudatus</name>
    <name type="common">Priapulid worm</name>
    <dbReference type="NCBI Taxonomy" id="37621"/>
    <lineage>
        <taxon>Eukaryota</taxon>
        <taxon>Metazoa</taxon>
        <taxon>Ecdysozoa</taxon>
        <taxon>Scalidophora</taxon>
        <taxon>Priapulida</taxon>
        <taxon>Priapulimorpha</taxon>
        <taxon>Priapulimorphida</taxon>
        <taxon>Priapulidae</taxon>
        <taxon>Priapulus</taxon>
    </lineage>
</organism>
<dbReference type="RefSeq" id="XP_014673408.1">
    <property type="nucleotide sequence ID" value="XM_014817922.1"/>
</dbReference>
<dbReference type="PANTHER" id="PTHR42690">
    <property type="entry name" value="THREONINE SYNTHASE FAMILY MEMBER"/>
    <property type="match status" value="1"/>
</dbReference>
<sequence>MGLPIHIVAAVTTNDIVYRTVNSGDYSLSKEVIPTLAPSMDIQVPYNMERILLLSGQNKEDIVNHMHQFEKTGSATVPPDILTNINTRISSFVANDELIKQTMRKCWNENQYLICPHTATAVAYYYSQLEKKRNVKCVCFATASPAKFAEAVLAAGLTPQPTKAVTELESKPTRYIDMPSGADWEAMLRAKIEKISRKS</sequence>
<dbReference type="InterPro" id="IPR036052">
    <property type="entry name" value="TrpB-like_PALP_sf"/>
</dbReference>
<dbReference type="SUPFAM" id="SSF53686">
    <property type="entry name" value="Tryptophan synthase beta subunit-like PLP-dependent enzymes"/>
    <property type="match status" value="1"/>
</dbReference>
<dbReference type="GeneID" id="106813714"/>
<dbReference type="Gene3D" id="3.40.50.1100">
    <property type="match status" value="1"/>
</dbReference>
<evidence type="ECO:0000313" key="2">
    <source>
        <dbReference type="RefSeq" id="XP_014673407.1"/>
    </source>
</evidence>
<proteinExistence type="predicted"/>
<reference evidence="2 3" key="1">
    <citation type="submission" date="2025-05" db="UniProtKB">
        <authorList>
            <consortium name="RefSeq"/>
        </authorList>
    </citation>
    <scope>IDENTIFICATION</scope>
</reference>